<organism evidence="4 5">
    <name type="scientific">Piptocephalis cylindrospora</name>
    <dbReference type="NCBI Taxonomy" id="1907219"/>
    <lineage>
        <taxon>Eukaryota</taxon>
        <taxon>Fungi</taxon>
        <taxon>Fungi incertae sedis</taxon>
        <taxon>Zoopagomycota</taxon>
        <taxon>Zoopagomycotina</taxon>
        <taxon>Zoopagomycetes</taxon>
        <taxon>Zoopagales</taxon>
        <taxon>Piptocephalidaceae</taxon>
        <taxon>Piptocephalis</taxon>
    </lineage>
</organism>
<dbReference type="EMBL" id="KZ988102">
    <property type="protein sequence ID" value="RKP13123.1"/>
    <property type="molecule type" value="Genomic_DNA"/>
</dbReference>
<name>A0A4P9Y2V6_9FUNG</name>
<keyword evidence="1" id="KW-0677">Repeat</keyword>
<dbReference type="InterPro" id="IPR021183">
    <property type="entry name" value="NatA_aux_su"/>
</dbReference>
<dbReference type="Proteomes" id="UP000267251">
    <property type="component" value="Unassembled WGS sequence"/>
</dbReference>
<sequence>MLQFEDSLHSHPFYLAASQELMECYLAMDKGSGVGGPNDGDGPGEEDTGNMTASELKKYRNKQRKAELKAKLQKEEEEKKGGGKKKGGDIGSGSPATGKKGTDGAGAKSVVVATTKEVTVEKPLEEAIKLWKQLRKHCHTHQIPTRLFVLAAQVYGRQGRPVLAAKCLTEGLTSPSDLGALQWQAASLHLSTKDQDSEAVVKVVREVCDQVLEGIAPKDTPESLEARAAKGSGVQDLVHAAQLRVQLGQSPAEVANTVVQQARALLAPSTFYKDALVVKDCLTHDLRAKEATTAWKKQCAALMSQAKAFSS</sequence>
<evidence type="ECO:0000313" key="4">
    <source>
        <dbReference type="EMBL" id="RKP13123.1"/>
    </source>
</evidence>
<protein>
    <submittedName>
        <fullName evidence="4">NMDA receptor-regulated protein 1-domain-containing protein</fullName>
    </submittedName>
</protein>
<dbReference type="PANTHER" id="PTHR22767">
    <property type="entry name" value="N-TERMINAL ACETYLTRANSFERASE-RELATED"/>
    <property type="match status" value="1"/>
</dbReference>
<keyword evidence="4" id="KW-0675">Receptor</keyword>
<feature type="compositionally biased region" description="Basic and acidic residues" evidence="3">
    <location>
        <begin position="64"/>
        <end position="81"/>
    </location>
</feature>
<evidence type="ECO:0000256" key="3">
    <source>
        <dbReference type="SAM" id="MobiDB-lite"/>
    </source>
</evidence>
<evidence type="ECO:0000256" key="2">
    <source>
        <dbReference type="ARBA" id="ARBA00022803"/>
    </source>
</evidence>
<accession>A0A4P9Y2V6</accession>
<dbReference type="PANTHER" id="PTHR22767:SF2">
    <property type="entry name" value="N(ALPHA)-ACETYLTRANSFERASE 15_16, ISOFORM A"/>
    <property type="match status" value="1"/>
</dbReference>
<gene>
    <name evidence="4" type="ORF">BJ684DRAFT_20365</name>
</gene>
<proteinExistence type="predicted"/>
<evidence type="ECO:0000313" key="5">
    <source>
        <dbReference type="Proteomes" id="UP000267251"/>
    </source>
</evidence>
<dbReference type="AlphaFoldDB" id="A0A4P9Y2V6"/>
<dbReference type="GO" id="GO:0005737">
    <property type="term" value="C:cytoplasm"/>
    <property type="evidence" value="ECO:0007669"/>
    <property type="project" value="TreeGrafter"/>
</dbReference>
<dbReference type="Pfam" id="PF12569">
    <property type="entry name" value="NatA_aux_su"/>
    <property type="match status" value="1"/>
</dbReference>
<keyword evidence="5" id="KW-1185">Reference proteome</keyword>
<keyword evidence="2" id="KW-0802">TPR repeat</keyword>
<reference evidence="5" key="1">
    <citation type="journal article" date="2018" name="Nat. Microbiol.">
        <title>Leveraging single-cell genomics to expand the fungal tree of life.</title>
        <authorList>
            <person name="Ahrendt S.R."/>
            <person name="Quandt C.A."/>
            <person name="Ciobanu D."/>
            <person name="Clum A."/>
            <person name="Salamov A."/>
            <person name="Andreopoulos B."/>
            <person name="Cheng J.F."/>
            <person name="Woyke T."/>
            <person name="Pelin A."/>
            <person name="Henrissat B."/>
            <person name="Reynolds N.K."/>
            <person name="Benny G.L."/>
            <person name="Smith M.E."/>
            <person name="James T.Y."/>
            <person name="Grigoriev I.V."/>
        </authorList>
    </citation>
    <scope>NUCLEOTIDE SEQUENCE [LARGE SCALE GENOMIC DNA]</scope>
</reference>
<feature type="region of interest" description="Disordered" evidence="3">
    <location>
        <begin position="30"/>
        <end position="107"/>
    </location>
</feature>
<feature type="compositionally biased region" description="Gly residues" evidence="3">
    <location>
        <begin position="32"/>
        <end position="41"/>
    </location>
</feature>
<dbReference type="Gene3D" id="1.25.40.1010">
    <property type="match status" value="1"/>
</dbReference>
<evidence type="ECO:0000256" key="1">
    <source>
        <dbReference type="ARBA" id="ARBA00022737"/>
    </source>
</evidence>